<dbReference type="CDD" id="cd14014">
    <property type="entry name" value="STKc_PknB_like"/>
    <property type="match status" value="1"/>
</dbReference>
<evidence type="ECO:0000256" key="3">
    <source>
        <dbReference type="ARBA" id="ARBA00022840"/>
    </source>
</evidence>
<keyword evidence="5" id="KW-0808">Transferase</keyword>
<organism evidence="5 6">
    <name type="scientific">Chitinophaga eiseniae</name>
    <dbReference type="NCBI Taxonomy" id="634771"/>
    <lineage>
        <taxon>Bacteria</taxon>
        <taxon>Pseudomonadati</taxon>
        <taxon>Bacteroidota</taxon>
        <taxon>Chitinophagia</taxon>
        <taxon>Chitinophagales</taxon>
        <taxon>Chitinophagaceae</taxon>
        <taxon>Chitinophaga</taxon>
    </lineage>
</organism>
<dbReference type="InterPro" id="IPR011009">
    <property type="entry name" value="Kinase-like_dom_sf"/>
</dbReference>
<dbReference type="SUPFAM" id="SSF56112">
    <property type="entry name" value="Protein kinase-like (PK-like)"/>
    <property type="match status" value="1"/>
</dbReference>
<dbReference type="SMART" id="SM00220">
    <property type="entry name" value="S_TKc"/>
    <property type="match status" value="1"/>
</dbReference>
<dbReference type="SUPFAM" id="SSF55073">
    <property type="entry name" value="Nucleotide cyclase"/>
    <property type="match status" value="1"/>
</dbReference>
<dbReference type="GO" id="GO:0005737">
    <property type="term" value="C:cytoplasm"/>
    <property type="evidence" value="ECO:0007669"/>
    <property type="project" value="TreeGrafter"/>
</dbReference>
<dbReference type="GO" id="GO:0004016">
    <property type="term" value="F:adenylate cyclase activity"/>
    <property type="evidence" value="ECO:0007669"/>
    <property type="project" value="TreeGrafter"/>
</dbReference>
<dbReference type="Gene3D" id="1.10.510.10">
    <property type="entry name" value="Transferase(Phosphotransferase) domain 1"/>
    <property type="match status" value="1"/>
</dbReference>
<dbReference type="InterPro" id="IPR027417">
    <property type="entry name" value="P-loop_NTPase"/>
</dbReference>
<name>A0A1T4PXH1_9BACT</name>
<dbReference type="EMBL" id="FUWZ01000002">
    <property type="protein sequence ID" value="SJZ96203.1"/>
    <property type="molecule type" value="Genomic_DNA"/>
</dbReference>
<evidence type="ECO:0000256" key="2">
    <source>
        <dbReference type="ARBA" id="ARBA00022741"/>
    </source>
</evidence>
<proteinExistence type="predicted"/>
<dbReference type="Pfam" id="PF13191">
    <property type="entry name" value="AAA_16"/>
    <property type="match status" value="1"/>
</dbReference>
<dbReference type="PROSITE" id="PS00108">
    <property type="entry name" value="PROTEIN_KINASE_ST"/>
    <property type="match status" value="1"/>
</dbReference>
<dbReference type="AlphaFoldDB" id="A0A1T4PXH1"/>
<accession>A0A1T4PXH1</accession>
<dbReference type="SUPFAM" id="SSF52540">
    <property type="entry name" value="P-loop containing nucleoside triphosphate hydrolases"/>
    <property type="match status" value="1"/>
</dbReference>
<dbReference type="STRING" id="634771.SAMN04488128_10251"/>
<sequence>MKPSKHGPFPSMEYYSIVETLFESMHSCVYKAIRKNTRQYVAIKLIKGNSLSDRQRQERFEREVRICSEINHPCIVKLLDTGYTGDHIPFVVFEYIAGITLKQFIQQHGVIHLPLAAELMGQVLDALACAHSMGIVHRDLKPENIMITQPGARPYAKVLDFGISIFTGDGFPADDTAGTPAYCAPEQLRGEPPSVRSDLYAWGLVLTECITGTPVISGGTLTAVYEQQLSADPVPLPGFLTEHPLGNLLQRVLEKKAVDRAADAHLLLQELAATELTVPPMAAVTHTMRKFSSMETMDNMLSWHYEKREKRLVTVLCIKLETVACKGLQPEEDVLEELLHRQLRGCAAIAARFGGFVKGMMAGNLLIYFGYPQATDNDARMACRTALEVLGEMQQHNLLLHEQQRITLVTRQTIHTGIIISRENRVAEGTTPGTGFNLLQDTPADRILVTGTTAALISHFAELEKCHHLPGEGCVGVRETFYVLKERRAEVFSRLYATAANRSMHGRAEALDTIIRCYERVEETHREVVLITGEAGIGKSRLMLEARKKMTGVMLIERRCLPEHKHRTLFPFIEIIRQYYGLYQQAGGRAVSLLEQLLSAAGCDLAVTMPVVLACFGWPFTDCYPPSQAAPADQKRLLFQALKKCMINISRKKKYVLLLEDLHWMDPGSHEFLADMMADRGQGGCMFLLSARTNFTPSWHTTLFTRLPLEPLDEPAVKAMVEEQLGHGKKIAPAALHYILQHTGGVPFFVEELLQLLLAEGWLTSAEHIYHLIRENRLPGVPLTLKELLQAKLDQAGAAKETAQLAATIGREFSSRLLIKVAMKEAGSVWKDLQVLTAADILIPLRTEKGLYYVFRHMLFCEVTYDSQSPPARKQAHARIAEALMASVPPDEQPDVLLMNELAQHLHGAGNVAAAIEWQLTGIQQLISTSANRECISLCEQALQWLRELPADQVALRISRKSYETVLSAR</sequence>
<reference evidence="6" key="1">
    <citation type="submission" date="2017-02" db="EMBL/GenBank/DDBJ databases">
        <authorList>
            <person name="Varghese N."/>
            <person name="Submissions S."/>
        </authorList>
    </citation>
    <scope>NUCLEOTIDE SEQUENCE [LARGE SCALE GENOMIC DNA]</scope>
    <source>
        <strain evidence="6">DSM 22224</strain>
    </source>
</reference>
<feature type="domain" description="Protein kinase" evidence="4">
    <location>
        <begin position="15"/>
        <end position="272"/>
    </location>
</feature>
<keyword evidence="6" id="KW-1185">Reference proteome</keyword>
<dbReference type="GO" id="GO:0004672">
    <property type="term" value="F:protein kinase activity"/>
    <property type="evidence" value="ECO:0007669"/>
    <property type="project" value="InterPro"/>
</dbReference>
<keyword evidence="3" id="KW-0067">ATP-binding</keyword>
<dbReference type="RefSeq" id="WP_078668648.1">
    <property type="nucleotide sequence ID" value="NZ_FUWZ01000002.1"/>
</dbReference>
<dbReference type="PANTHER" id="PTHR16305:SF28">
    <property type="entry name" value="GUANYLATE CYCLASE DOMAIN-CONTAINING PROTEIN"/>
    <property type="match status" value="1"/>
</dbReference>
<dbReference type="Pfam" id="PF00069">
    <property type="entry name" value="Pkinase"/>
    <property type="match status" value="1"/>
</dbReference>
<dbReference type="InterPro" id="IPR000719">
    <property type="entry name" value="Prot_kinase_dom"/>
</dbReference>
<keyword evidence="5" id="KW-0418">Kinase</keyword>
<dbReference type="Gene3D" id="3.30.70.1230">
    <property type="entry name" value="Nucleotide cyclase"/>
    <property type="match status" value="1"/>
</dbReference>
<dbReference type="InterPro" id="IPR008271">
    <property type="entry name" value="Ser/Thr_kinase_AS"/>
</dbReference>
<dbReference type="Proteomes" id="UP000190367">
    <property type="component" value="Unassembled WGS sequence"/>
</dbReference>
<evidence type="ECO:0000313" key="6">
    <source>
        <dbReference type="Proteomes" id="UP000190367"/>
    </source>
</evidence>
<evidence type="ECO:0000256" key="1">
    <source>
        <dbReference type="ARBA" id="ARBA00004167"/>
    </source>
</evidence>
<dbReference type="GO" id="GO:0005524">
    <property type="term" value="F:ATP binding"/>
    <property type="evidence" value="ECO:0007669"/>
    <property type="project" value="UniProtKB-KW"/>
</dbReference>
<evidence type="ECO:0000313" key="5">
    <source>
        <dbReference type="EMBL" id="SJZ96203.1"/>
    </source>
</evidence>
<dbReference type="PROSITE" id="PS50011">
    <property type="entry name" value="PROTEIN_KINASE_DOM"/>
    <property type="match status" value="1"/>
</dbReference>
<dbReference type="InterPro" id="IPR029787">
    <property type="entry name" value="Nucleotide_cyclase"/>
</dbReference>
<comment type="subcellular location">
    <subcellularLocation>
        <location evidence="1">Membrane</location>
        <topology evidence="1">Single-pass membrane protein</topology>
    </subcellularLocation>
</comment>
<keyword evidence="2" id="KW-0547">Nucleotide-binding</keyword>
<protein>
    <submittedName>
        <fullName evidence="5">TOMM system kinase/cyclase fusion protein</fullName>
    </submittedName>
</protein>
<gene>
    <name evidence="5" type="ORF">SAMN04488128_10251</name>
</gene>
<dbReference type="PANTHER" id="PTHR16305">
    <property type="entry name" value="TESTICULAR SOLUBLE ADENYLYL CYCLASE"/>
    <property type="match status" value="1"/>
</dbReference>
<dbReference type="GO" id="GO:0016020">
    <property type="term" value="C:membrane"/>
    <property type="evidence" value="ECO:0007669"/>
    <property type="project" value="UniProtKB-SubCell"/>
</dbReference>
<evidence type="ECO:0000259" key="4">
    <source>
        <dbReference type="PROSITE" id="PS50011"/>
    </source>
</evidence>
<dbReference type="OrthoDB" id="9813021at2"/>
<dbReference type="InterPro" id="IPR041664">
    <property type="entry name" value="AAA_16"/>
</dbReference>